<dbReference type="GO" id="GO:0016787">
    <property type="term" value="F:hydrolase activity"/>
    <property type="evidence" value="ECO:0007669"/>
    <property type="project" value="UniProtKB-KW"/>
</dbReference>
<accession>A0A6J4VNW3</accession>
<dbReference type="InterPro" id="IPR029058">
    <property type="entry name" value="AB_hydrolase_fold"/>
</dbReference>
<name>A0A6J4VNW3_9BACT</name>
<protein>
    <recommendedName>
        <fullName evidence="2">BD-FAE-like domain-containing protein</fullName>
    </recommendedName>
</protein>
<keyword evidence="1" id="KW-0378">Hydrolase</keyword>
<sequence length="224" mass="23877">MIAIHGGFWRNRYDLAHLGHLCAALRGAGFATWNIEYRRVGDPGGGWPGTFHDVARAARHLFAIAPRHRINPNRVIVLGHSAGGQLALWLANLGAVSAGSEIEDEPLPLRGAVALAGVLDLRRASELNLSHGAVRDFLGGAPDDVPDRYAAASPAELKPLRRPHLLVHGGLDESVPPEMSARLHAASPDASTLLMFPDAGHFDPIDPRATIWPDLLAAIVAIAT</sequence>
<organism evidence="3">
    <name type="scientific">uncultured Thermomicrobiales bacterium</name>
    <dbReference type="NCBI Taxonomy" id="1645740"/>
    <lineage>
        <taxon>Bacteria</taxon>
        <taxon>Pseudomonadati</taxon>
        <taxon>Thermomicrobiota</taxon>
        <taxon>Thermomicrobia</taxon>
        <taxon>Thermomicrobiales</taxon>
        <taxon>environmental samples</taxon>
    </lineage>
</organism>
<dbReference type="Gene3D" id="3.40.50.1820">
    <property type="entry name" value="alpha/beta hydrolase"/>
    <property type="match status" value="1"/>
</dbReference>
<dbReference type="EMBL" id="CADCWJ010000800">
    <property type="protein sequence ID" value="CAA9583354.1"/>
    <property type="molecule type" value="Genomic_DNA"/>
</dbReference>
<dbReference type="AlphaFoldDB" id="A0A6J4VNW3"/>
<feature type="domain" description="BD-FAE-like" evidence="2">
    <location>
        <begin position="1"/>
        <end position="185"/>
    </location>
</feature>
<dbReference type="PANTHER" id="PTHR48081:SF13">
    <property type="entry name" value="ALPHA_BETA HYDROLASE"/>
    <property type="match status" value="1"/>
</dbReference>
<dbReference type="InterPro" id="IPR049492">
    <property type="entry name" value="BD-FAE-like_dom"/>
</dbReference>
<dbReference type="SUPFAM" id="SSF53474">
    <property type="entry name" value="alpha/beta-Hydrolases"/>
    <property type="match status" value="1"/>
</dbReference>
<proteinExistence type="predicted"/>
<dbReference type="Pfam" id="PF20434">
    <property type="entry name" value="BD-FAE"/>
    <property type="match status" value="1"/>
</dbReference>
<evidence type="ECO:0000256" key="1">
    <source>
        <dbReference type="ARBA" id="ARBA00022801"/>
    </source>
</evidence>
<reference evidence="3" key="1">
    <citation type="submission" date="2020-02" db="EMBL/GenBank/DDBJ databases">
        <authorList>
            <person name="Meier V. D."/>
        </authorList>
    </citation>
    <scope>NUCLEOTIDE SEQUENCE</scope>
    <source>
        <strain evidence="3">AVDCRST_MAG87</strain>
    </source>
</reference>
<evidence type="ECO:0000313" key="3">
    <source>
        <dbReference type="EMBL" id="CAA9583354.1"/>
    </source>
</evidence>
<dbReference type="PANTHER" id="PTHR48081">
    <property type="entry name" value="AB HYDROLASE SUPERFAMILY PROTEIN C4A8.06C"/>
    <property type="match status" value="1"/>
</dbReference>
<gene>
    <name evidence="3" type="ORF">AVDCRST_MAG87-3633</name>
</gene>
<evidence type="ECO:0000259" key="2">
    <source>
        <dbReference type="Pfam" id="PF20434"/>
    </source>
</evidence>
<dbReference type="InterPro" id="IPR050300">
    <property type="entry name" value="GDXG_lipolytic_enzyme"/>
</dbReference>